<dbReference type="RefSeq" id="XP_018015043.1">
    <property type="nucleotide sequence ID" value="XM_018159554.2"/>
</dbReference>
<name>A0A8B7NMY2_HYAAZ</name>
<dbReference type="PANTHER" id="PTHR21382">
    <property type="entry name" value="NADH-UBIQUINONE OXIDOREDUCTASE SUBUNIT"/>
    <property type="match status" value="1"/>
</dbReference>
<keyword evidence="11" id="KW-1185">Reference proteome</keyword>
<keyword evidence="5" id="KW-0999">Mitochondrion inner membrane</keyword>
<dbReference type="GO" id="GO:0005743">
    <property type="term" value="C:mitochondrial inner membrane"/>
    <property type="evidence" value="ECO:0007669"/>
    <property type="project" value="UniProtKB-SubCell"/>
</dbReference>
<evidence type="ECO:0000313" key="12">
    <source>
        <dbReference type="RefSeq" id="XP_018015043.1"/>
    </source>
</evidence>
<accession>A0A8B7NMY2</accession>
<dbReference type="CTD" id="37385"/>
<evidence type="ECO:0000256" key="4">
    <source>
        <dbReference type="ARBA" id="ARBA00022692"/>
    </source>
</evidence>
<dbReference type="GO" id="GO:0006120">
    <property type="term" value="P:mitochondrial electron transport, NADH to ubiquinone"/>
    <property type="evidence" value="ECO:0007669"/>
    <property type="project" value="InterPro"/>
</dbReference>
<evidence type="ECO:0000256" key="9">
    <source>
        <dbReference type="ARBA" id="ARBA00030608"/>
    </source>
</evidence>
<evidence type="ECO:0000256" key="1">
    <source>
        <dbReference type="ARBA" id="ARBA00004292"/>
    </source>
</evidence>
<protein>
    <recommendedName>
        <fullName evidence="3">NADH dehydrogenase [ubiquinone] 1 alpha subcomplex subunit 11</fullName>
    </recommendedName>
    <alternativeName>
        <fullName evidence="9">Complex I-B14.7</fullName>
    </alternativeName>
    <alternativeName>
        <fullName evidence="10">NADH-ubiquinone oxidoreductase subunit B14.7</fullName>
    </alternativeName>
</protein>
<organism evidence="11 12">
    <name type="scientific">Hyalella azteca</name>
    <name type="common">Amphipod</name>
    <dbReference type="NCBI Taxonomy" id="294128"/>
    <lineage>
        <taxon>Eukaryota</taxon>
        <taxon>Metazoa</taxon>
        <taxon>Ecdysozoa</taxon>
        <taxon>Arthropoda</taxon>
        <taxon>Crustacea</taxon>
        <taxon>Multicrustacea</taxon>
        <taxon>Malacostraca</taxon>
        <taxon>Eumalacostraca</taxon>
        <taxon>Peracarida</taxon>
        <taxon>Amphipoda</taxon>
        <taxon>Senticaudata</taxon>
        <taxon>Talitrida</taxon>
        <taxon>Talitroidea</taxon>
        <taxon>Hyalellidae</taxon>
        <taxon>Hyalella</taxon>
    </lineage>
</organism>
<comment type="subcellular location">
    <subcellularLocation>
        <location evidence="1">Mitochondrion inner membrane</location>
        <topology evidence="1">Multi-pass membrane protein</topology>
        <orientation evidence="1">Matrix side</orientation>
    </subcellularLocation>
</comment>
<dbReference type="GeneID" id="108671953"/>
<comment type="similarity">
    <text evidence="2">Belongs to the complex I NDUFA11 subunit family.</text>
</comment>
<dbReference type="OrthoDB" id="1913277at2759"/>
<keyword evidence="6" id="KW-1133">Transmembrane helix</keyword>
<gene>
    <name evidence="12" type="primary">LOC108671953</name>
</gene>
<dbReference type="InterPro" id="IPR039205">
    <property type="entry name" value="NDUFA11"/>
</dbReference>
<sequence length="166" mass="18480">MGALWKYSYDDYPDGTHCLYKTACVTKQTSLLALAMGTFDVINISKPSNIGGALIRYPRYMVPGFFSGLVFGLTTCTLTQMRQKDDHFNYIVGAGSAGIVIGACRRSLAVGIPLMLLFGLGGAIYKEVRVRGTEFFPHLKHEYGTFDTYKRDYTLTAERPKYTGME</sequence>
<evidence type="ECO:0000256" key="7">
    <source>
        <dbReference type="ARBA" id="ARBA00023128"/>
    </source>
</evidence>
<evidence type="ECO:0000256" key="5">
    <source>
        <dbReference type="ARBA" id="ARBA00022792"/>
    </source>
</evidence>
<evidence type="ECO:0000256" key="2">
    <source>
        <dbReference type="ARBA" id="ARBA00008699"/>
    </source>
</evidence>
<keyword evidence="4" id="KW-0812">Transmembrane</keyword>
<evidence type="ECO:0000256" key="8">
    <source>
        <dbReference type="ARBA" id="ARBA00023136"/>
    </source>
</evidence>
<evidence type="ECO:0000256" key="6">
    <source>
        <dbReference type="ARBA" id="ARBA00022989"/>
    </source>
</evidence>
<dbReference type="GO" id="GO:0045271">
    <property type="term" value="C:respiratory chain complex I"/>
    <property type="evidence" value="ECO:0007669"/>
    <property type="project" value="InterPro"/>
</dbReference>
<keyword evidence="8" id="KW-0472">Membrane</keyword>
<proteinExistence type="inferred from homology"/>
<dbReference type="PANTHER" id="PTHR21382:SF1">
    <property type="entry name" value="NADH DEHYDROGENASE [UBIQUINONE] 1 ALPHA SUBCOMPLEX SUBUNIT 11"/>
    <property type="match status" value="1"/>
</dbReference>
<dbReference type="Proteomes" id="UP000694843">
    <property type="component" value="Unplaced"/>
</dbReference>
<evidence type="ECO:0000256" key="3">
    <source>
        <dbReference type="ARBA" id="ARBA00018191"/>
    </source>
</evidence>
<evidence type="ECO:0000313" key="11">
    <source>
        <dbReference type="Proteomes" id="UP000694843"/>
    </source>
</evidence>
<dbReference type="OMA" id="YDTPDGC"/>
<dbReference type="AlphaFoldDB" id="A0A8B7NMY2"/>
<evidence type="ECO:0000256" key="10">
    <source>
        <dbReference type="ARBA" id="ARBA00031497"/>
    </source>
</evidence>
<keyword evidence="7" id="KW-0496">Mitochondrion</keyword>
<dbReference type="KEGG" id="hazt:108671953"/>
<reference evidence="12" key="1">
    <citation type="submission" date="2025-08" db="UniProtKB">
        <authorList>
            <consortium name="RefSeq"/>
        </authorList>
    </citation>
    <scope>IDENTIFICATION</scope>
    <source>
        <tissue evidence="12">Whole organism</tissue>
    </source>
</reference>